<dbReference type="Gene3D" id="3.50.50.60">
    <property type="entry name" value="FAD/NAD(P)-binding domain"/>
    <property type="match status" value="1"/>
</dbReference>
<evidence type="ECO:0000313" key="2">
    <source>
        <dbReference type="EMBL" id="MFC7080965.1"/>
    </source>
</evidence>
<dbReference type="SUPFAM" id="SSF51905">
    <property type="entry name" value="FAD/NAD(P)-binding domain"/>
    <property type="match status" value="1"/>
</dbReference>
<feature type="domain" description="FAD-binding" evidence="1">
    <location>
        <begin position="5"/>
        <end position="306"/>
    </location>
</feature>
<dbReference type="Proteomes" id="UP001596407">
    <property type="component" value="Unassembled WGS sequence"/>
</dbReference>
<dbReference type="GeneID" id="79302323"/>
<evidence type="ECO:0000313" key="3">
    <source>
        <dbReference type="Proteomes" id="UP001596407"/>
    </source>
</evidence>
<gene>
    <name evidence="2" type="ORF">ACFQJ6_13490</name>
</gene>
<keyword evidence="3" id="KW-1185">Reference proteome</keyword>
<dbReference type="AlphaFoldDB" id="A0ABD5WNJ0"/>
<dbReference type="InterPro" id="IPR002938">
    <property type="entry name" value="FAD-bd"/>
</dbReference>
<dbReference type="PANTHER" id="PTHR42685:SF18">
    <property type="entry name" value="DIGERANYLGERANYLGLYCEROPHOSPHOLIPID REDUCTASE"/>
    <property type="match status" value="1"/>
</dbReference>
<name>A0ABD5WNJ0_9EURY</name>
<evidence type="ECO:0000259" key="1">
    <source>
        <dbReference type="Pfam" id="PF01494"/>
    </source>
</evidence>
<dbReference type="InterPro" id="IPR036188">
    <property type="entry name" value="FAD/NAD-bd_sf"/>
</dbReference>
<proteinExistence type="predicted"/>
<organism evidence="2 3">
    <name type="scientific">Halorussus caseinilyticus</name>
    <dbReference type="NCBI Taxonomy" id="3034025"/>
    <lineage>
        <taxon>Archaea</taxon>
        <taxon>Methanobacteriati</taxon>
        <taxon>Methanobacteriota</taxon>
        <taxon>Stenosarchaea group</taxon>
        <taxon>Halobacteria</taxon>
        <taxon>Halobacteriales</taxon>
        <taxon>Haladaptataceae</taxon>
        <taxon>Halorussus</taxon>
    </lineage>
</organism>
<dbReference type="EMBL" id="JBHSZH010000005">
    <property type="protein sequence ID" value="MFC7080965.1"/>
    <property type="molecule type" value="Genomic_DNA"/>
</dbReference>
<dbReference type="PRINTS" id="PR00411">
    <property type="entry name" value="PNDRDTASEI"/>
</dbReference>
<dbReference type="Pfam" id="PF01494">
    <property type="entry name" value="FAD_binding_3"/>
    <property type="match status" value="1"/>
</dbReference>
<accession>A0ABD5WNJ0</accession>
<dbReference type="NCBIfam" id="TIGR02032">
    <property type="entry name" value="GG-red-SF"/>
    <property type="match status" value="1"/>
</dbReference>
<protein>
    <submittedName>
        <fullName evidence="2">Geranylgeranyl reductase family protein</fullName>
    </submittedName>
</protein>
<dbReference type="PANTHER" id="PTHR42685">
    <property type="entry name" value="GERANYLGERANYL DIPHOSPHATE REDUCTASE"/>
    <property type="match status" value="1"/>
</dbReference>
<dbReference type="InterPro" id="IPR011777">
    <property type="entry name" value="Geranylgeranyl_Rdtase_fam"/>
</dbReference>
<reference evidence="2 3" key="1">
    <citation type="journal article" date="2019" name="Int. J. Syst. Evol. Microbiol.">
        <title>The Global Catalogue of Microorganisms (GCM) 10K type strain sequencing project: providing services to taxonomists for standard genome sequencing and annotation.</title>
        <authorList>
            <consortium name="The Broad Institute Genomics Platform"/>
            <consortium name="The Broad Institute Genome Sequencing Center for Infectious Disease"/>
            <person name="Wu L."/>
            <person name="Ma J."/>
        </authorList>
    </citation>
    <scope>NUCLEOTIDE SEQUENCE [LARGE SCALE GENOMIC DNA]</scope>
    <source>
        <strain evidence="2 3">DT72</strain>
    </source>
</reference>
<comment type="caution">
    <text evidence="2">The sequence shown here is derived from an EMBL/GenBank/DDBJ whole genome shotgun (WGS) entry which is preliminary data.</text>
</comment>
<dbReference type="InterPro" id="IPR050407">
    <property type="entry name" value="Geranylgeranyl_reductase"/>
</dbReference>
<dbReference type="RefSeq" id="WP_276281142.1">
    <property type="nucleotide sequence ID" value="NZ_CP119809.1"/>
</dbReference>
<sequence length="456" mass="50056">MATHECDIVVVGAGTAGCYAAATAAREGYDVVVVERKTEEEAGHIACGDALKGADAFPEAIPKSQLEPSFTNTGVDHGRFEIPQENTVLEIPVPGELAVIDRWEYGRRIIEGAERAGVEFHYDTVVKDVTQREDGRVTGVRGKRKGNIHRYSADVVVDAAGSLSILQDKADLEDPTFDTNVTYSQFCSAYREIVEVEEPVPWDDALVFKPTKRAAGYLWYFPRTDTEINAGLGFQMNEEPMKLVEDLKRDLRRRPEFENATVEDKLGAALPTRRPYDSATAPGFMAVGDAAGHVNPTTGGGIAGAAYAGKYAAEAAIDAIEDGDVGEANLWEYNRRVMDHFGARYAGLDVYNIFSTAVDVDDLMGLLGALPASKLAEALYSGSANVGWWLKIQTAIKSFGHWDLIYDLYETKNLADDLIDHYGKYPSRPQGLEAWQRERDSIMDDIYATTGADPKY</sequence>